<protein>
    <recommendedName>
        <fullName evidence="5">Phosphoglycerate mutase</fullName>
    </recommendedName>
</protein>
<feature type="chain" id="PRO_5039538619" description="Phosphoglycerate mutase" evidence="2">
    <location>
        <begin position="27"/>
        <end position="302"/>
    </location>
</feature>
<dbReference type="PROSITE" id="PS00175">
    <property type="entry name" value="PG_MUTASE"/>
    <property type="match status" value="1"/>
</dbReference>
<sequence length="302" mass="33143">MTLMISKAKLMSGLLLFLTLSSTGVAASAKNKTSNAKKNGNVVTVYLARHGQTTGNVMTLAEGWDDYPLTPQGDLVAKQVGAGLRGVHFTEAACGKLVRHLDTIKDMLDYSGNNKITVLETPQFREVGGGKYELYQEKDHSKVIDDYYGVKDNAELSKKFGLNTTAKRIQAIYELDKKNDSTPVQDRAESANQVLNRESTGIRRIAKETYKKHGKNALVVSSGEIIGAYLSKYDHNLSKTDKSLLTNGLIPNSGVTKVYYNVKTGKVTFGKVGDLSYAQKGAKYLQSHKVKESASMKVDYEK</sequence>
<dbReference type="SMART" id="SM00855">
    <property type="entry name" value="PGAM"/>
    <property type="match status" value="1"/>
</dbReference>
<reference evidence="3 4" key="1">
    <citation type="journal article" date="2015" name="Genome Announc.">
        <title>Expanding the biotechnology potential of lactobacilli through comparative genomics of 213 strains and associated genera.</title>
        <authorList>
            <person name="Sun Z."/>
            <person name="Harris H.M."/>
            <person name="McCann A."/>
            <person name="Guo C."/>
            <person name="Argimon S."/>
            <person name="Zhang W."/>
            <person name="Yang X."/>
            <person name="Jeffery I.B."/>
            <person name="Cooney J.C."/>
            <person name="Kagawa T.F."/>
            <person name="Liu W."/>
            <person name="Song Y."/>
            <person name="Salvetti E."/>
            <person name="Wrobel A."/>
            <person name="Rasinkangas P."/>
            <person name="Parkhill J."/>
            <person name="Rea M.C."/>
            <person name="O'Sullivan O."/>
            <person name="Ritari J."/>
            <person name="Douillard F.P."/>
            <person name="Paul Ross R."/>
            <person name="Yang R."/>
            <person name="Briner A.E."/>
            <person name="Felis G.E."/>
            <person name="de Vos W.M."/>
            <person name="Barrangou R."/>
            <person name="Klaenhammer T.R."/>
            <person name="Caufield P.W."/>
            <person name="Cui Y."/>
            <person name="Zhang H."/>
            <person name="O'Toole P.W."/>
        </authorList>
    </citation>
    <scope>NUCLEOTIDE SEQUENCE [LARGE SCALE GENOMIC DNA]</scope>
    <source>
        <strain evidence="3 4">DSM 12361</strain>
    </source>
</reference>
<evidence type="ECO:0008006" key="5">
    <source>
        <dbReference type="Google" id="ProtNLM"/>
    </source>
</evidence>
<gene>
    <name evidence="3" type="ORF">FD43_GL001136</name>
</gene>
<evidence type="ECO:0000313" key="4">
    <source>
        <dbReference type="Proteomes" id="UP000051794"/>
    </source>
</evidence>
<comment type="caution">
    <text evidence="3">The sequence shown here is derived from an EMBL/GenBank/DDBJ whole genome shotgun (WGS) entry which is preliminary data.</text>
</comment>
<dbReference type="PANTHER" id="PTHR46517:SF1">
    <property type="entry name" value="FRUCTOSE-2,6-BISPHOSPHATASE TIGAR"/>
    <property type="match status" value="1"/>
</dbReference>
<dbReference type="GO" id="GO:0045820">
    <property type="term" value="P:negative regulation of glycolytic process"/>
    <property type="evidence" value="ECO:0007669"/>
    <property type="project" value="TreeGrafter"/>
</dbReference>
<dbReference type="Pfam" id="PF00300">
    <property type="entry name" value="His_Phos_1"/>
    <property type="match status" value="1"/>
</dbReference>
<dbReference type="CDD" id="cd07067">
    <property type="entry name" value="HP_PGM_like"/>
    <property type="match status" value="1"/>
</dbReference>
<evidence type="ECO:0000256" key="1">
    <source>
        <dbReference type="ARBA" id="ARBA00022801"/>
    </source>
</evidence>
<dbReference type="InterPro" id="IPR001345">
    <property type="entry name" value="PG/BPGM_mutase_AS"/>
</dbReference>
<proteinExistence type="predicted"/>
<dbReference type="Proteomes" id="UP000051794">
    <property type="component" value="Unassembled WGS sequence"/>
</dbReference>
<keyword evidence="1" id="KW-0378">Hydrolase</keyword>
<dbReference type="EMBL" id="AZCK01000003">
    <property type="protein sequence ID" value="KRK24324.1"/>
    <property type="molecule type" value="Genomic_DNA"/>
</dbReference>
<keyword evidence="2" id="KW-0732">Signal</keyword>
<organism evidence="3 4">
    <name type="scientific">Apilactobacillus kunkeei DSM 12361 = ATCC 700308</name>
    <dbReference type="NCBI Taxonomy" id="1423768"/>
    <lineage>
        <taxon>Bacteria</taxon>
        <taxon>Bacillati</taxon>
        <taxon>Bacillota</taxon>
        <taxon>Bacilli</taxon>
        <taxon>Lactobacillales</taxon>
        <taxon>Lactobacillaceae</taxon>
        <taxon>Apilactobacillus</taxon>
    </lineage>
</organism>
<dbReference type="PANTHER" id="PTHR46517">
    <property type="entry name" value="FRUCTOSE-2,6-BISPHOSPHATASE TIGAR"/>
    <property type="match status" value="1"/>
</dbReference>
<dbReference type="AlphaFoldDB" id="A0A0R1FYF1"/>
<evidence type="ECO:0000313" key="3">
    <source>
        <dbReference type="EMBL" id="KRK24324.1"/>
    </source>
</evidence>
<dbReference type="SUPFAM" id="SSF53254">
    <property type="entry name" value="Phosphoglycerate mutase-like"/>
    <property type="match status" value="1"/>
</dbReference>
<dbReference type="GO" id="GO:0043456">
    <property type="term" value="P:regulation of pentose-phosphate shunt"/>
    <property type="evidence" value="ECO:0007669"/>
    <property type="project" value="TreeGrafter"/>
</dbReference>
<name>A0A0R1FYF1_9LACO</name>
<feature type="signal peptide" evidence="2">
    <location>
        <begin position="1"/>
        <end position="26"/>
    </location>
</feature>
<dbReference type="InterPro" id="IPR051695">
    <property type="entry name" value="Phosphoglycerate_Mutase"/>
</dbReference>
<dbReference type="GO" id="GO:0004331">
    <property type="term" value="F:fructose-2,6-bisphosphate 2-phosphatase activity"/>
    <property type="evidence" value="ECO:0007669"/>
    <property type="project" value="TreeGrafter"/>
</dbReference>
<evidence type="ECO:0000256" key="2">
    <source>
        <dbReference type="SAM" id="SignalP"/>
    </source>
</evidence>
<dbReference type="PATRIC" id="fig|1423768.4.peg.1145"/>
<accession>A0A0R1FYF1</accession>
<dbReference type="InterPro" id="IPR029033">
    <property type="entry name" value="His_PPase_superfam"/>
</dbReference>
<dbReference type="GO" id="GO:0005829">
    <property type="term" value="C:cytosol"/>
    <property type="evidence" value="ECO:0007669"/>
    <property type="project" value="TreeGrafter"/>
</dbReference>
<dbReference type="InterPro" id="IPR013078">
    <property type="entry name" value="His_Pase_superF_clade-1"/>
</dbReference>
<dbReference type="Gene3D" id="3.40.50.1240">
    <property type="entry name" value="Phosphoglycerate mutase-like"/>
    <property type="match status" value="1"/>
</dbReference>